<dbReference type="Proteomes" id="UP001209878">
    <property type="component" value="Unassembled WGS sequence"/>
</dbReference>
<accession>A0AAD9L5X2</accession>
<comment type="caution">
    <text evidence="1">The sequence shown here is derived from an EMBL/GenBank/DDBJ whole genome shotgun (WGS) entry which is preliminary data.</text>
</comment>
<evidence type="ECO:0000313" key="1">
    <source>
        <dbReference type="EMBL" id="KAK2183661.1"/>
    </source>
</evidence>
<dbReference type="AlphaFoldDB" id="A0AAD9L5X2"/>
<proteinExistence type="predicted"/>
<reference evidence="1" key="1">
    <citation type="journal article" date="2023" name="Mol. Biol. Evol.">
        <title>Third-Generation Sequencing Reveals the Adaptive Role of the Epigenome in Three Deep-Sea Polychaetes.</title>
        <authorList>
            <person name="Perez M."/>
            <person name="Aroh O."/>
            <person name="Sun Y."/>
            <person name="Lan Y."/>
            <person name="Juniper S.K."/>
            <person name="Young C.R."/>
            <person name="Angers B."/>
            <person name="Qian P.Y."/>
        </authorList>
    </citation>
    <scope>NUCLEOTIDE SEQUENCE</scope>
    <source>
        <strain evidence="1">R07B-5</strain>
    </source>
</reference>
<protein>
    <submittedName>
        <fullName evidence="1">Uncharacterized protein</fullName>
    </submittedName>
</protein>
<evidence type="ECO:0000313" key="2">
    <source>
        <dbReference type="Proteomes" id="UP001209878"/>
    </source>
</evidence>
<keyword evidence="2" id="KW-1185">Reference proteome</keyword>
<gene>
    <name evidence="1" type="ORF">NP493_301g04000</name>
</gene>
<organism evidence="1 2">
    <name type="scientific">Ridgeia piscesae</name>
    <name type="common">Tubeworm</name>
    <dbReference type="NCBI Taxonomy" id="27915"/>
    <lineage>
        <taxon>Eukaryota</taxon>
        <taxon>Metazoa</taxon>
        <taxon>Spiralia</taxon>
        <taxon>Lophotrochozoa</taxon>
        <taxon>Annelida</taxon>
        <taxon>Polychaeta</taxon>
        <taxon>Sedentaria</taxon>
        <taxon>Canalipalpata</taxon>
        <taxon>Sabellida</taxon>
        <taxon>Siboglinidae</taxon>
        <taxon>Ridgeia</taxon>
    </lineage>
</organism>
<sequence>MSAVYREFYLVDPWQAWPKGSESHTSFYQPQDRTFVLSAENSIWDNTQHLLTSALANYQLICK</sequence>
<dbReference type="EMBL" id="JAODUO010000301">
    <property type="protein sequence ID" value="KAK2183661.1"/>
    <property type="molecule type" value="Genomic_DNA"/>
</dbReference>
<name>A0AAD9L5X2_RIDPI</name>